<reference evidence="2" key="2">
    <citation type="submission" date="2023-04" db="EMBL/GenBank/DDBJ databases">
        <authorList>
            <person name="Bruccoleri R.E."/>
            <person name="Oakeley E.J."/>
            <person name="Faust A.-M."/>
            <person name="Dessus-Babus S."/>
            <person name="Altorfer M."/>
            <person name="Burckhardt D."/>
            <person name="Oertli M."/>
            <person name="Naumann U."/>
            <person name="Petersen F."/>
            <person name="Wong J."/>
        </authorList>
    </citation>
    <scope>NUCLEOTIDE SEQUENCE</scope>
    <source>
        <strain evidence="2">GSM-AAB239-AS_SAM_17_03QT</strain>
        <tissue evidence="2">Leaf</tissue>
    </source>
</reference>
<evidence type="ECO:0000259" key="1">
    <source>
        <dbReference type="PROSITE" id="PS50238"/>
    </source>
</evidence>
<evidence type="ECO:0000313" key="2">
    <source>
        <dbReference type="EMBL" id="KAJ6835562.1"/>
    </source>
</evidence>
<dbReference type="InterPro" id="IPR000198">
    <property type="entry name" value="RhoGAP_dom"/>
</dbReference>
<feature type="domain" description="Rho-GAP" evidence="1">
    <location>
        <begin position="1"/>
        <end position="126"/>
    </location>
</feature>
<sequence>MRNILKKLPNANYMTLEFVTALFLRVSQKSSVNKMDASSLAVELAPVVMRQKGDLRADFCSHLYYTSRGPSKTPGSASNYNANDLLFDEDDSYNAASQIPLDDGSPPDYGAIEVIQCLIEHHNAIFTDANETIWR</sequence>
<dbReference type="PANTHER" id="PTHR47367:SF1">
    <property type="entry name" value="OS07G0486500 PROTEIN"/>
    <property type="match status" value="1"/>
</dbReference>
<keyword evidence="3" id="KW-1185">Reference proteome</keyword>
<dbReference type="EMBL" id="JANAVB010013397">
    <property type="protein sequence ID" value="KAJ6835562.1"/>
    <property type="molecule type" value="Genomic_DNA"/>
</dbReference>
<organism evidence="2 3">
    <name type="scientific">Iris pallida</name>
    <name type="common">Sweet iris</name>
    <dbReference type="NCBI Taxonomy" id="29817"/>
    <lineage>
        <taxon>Eukaryota</taxon>
        <taxon>Viridiplantae</taxon>
        <taxon>Streptophyta</taxon>
        <taxon>Embryophyta</taxon>
        <taxon>Tracheophyta</taxon>
        <taxon>Spermatophyta</taxon>
        <taxon>Magnoliopsida</taxon>
        <taxon>Liliopsida</taxon>
        <taxon>Asparagales</taxon>
        <taxon>Iridaceae</taxon>
        <taxon>Iridoideae</taxon>
        <taxon>Irideae</taxon>
        <taxon>Iris</taxon>
    </lineage>
</organism>
<proteinExistence type="predicted"/>
<dbReference type="PANTHER" id="PTHR47367">
    <property type="entry name" value="AUXIN-REGULATED PROTEIN-LIKE"/>
    <property type="match status" value="1"/>
</dbReference>
<dbReference type="AlphaFoldDB" id="A0AAX6H430"/>
<dbReference type="Proteomes" id="UP001140949">
    <property type="component" value="Unassembled WGS sequence"/>
</dbReference>
<accession>A0AAX6H430</accession>
<comment type="caution">
    <text evidence="2">The sequence shown here is derived from an EMBL/GenBank/DDBJ whole genome shotgun (WGS) entry which is preliminary data.</text>
</comment>
<dbReference type="Gene3D" id="1.10.555.10">
    <property type="entry name" value="Rho GTPase activation protein"/>
    <property type="match status" value="1"/>
</dbReference>
<name>A0AAX6H430_IRIPA</name>
<reference evidence="2" key="1">
    <citation type="journal article" date="2023" name="GigaByte">
        <title>Genome assembly of the bearded iris, Iris pallida Lam.</title>
        <authorList>
            <person name="Bruccoleri R.E."/>
            <person name="Oakeley E.J."/>
            <person name="Faust A.M.E."/>
            <person name="Altorfer M."/>
            <person name="Dessus-Babus S."/>
            <person name="Burckhardt D."/>
            <person name="Oertli M."/>
            <person name="Naumann U."/>
            <person name="Petersen F."/>
            <person name="Wong J."/>
        </authorList>
    </citation>
    <scope>NUCLEOTIDE SEQUENCE</scope>
    <source>
        <strain evidence="2">GSM-AAB239-AS_SAM_17_03QT</strain>
    </source>
</reference>
<dbReference type="GO" id="GO:0007165">
    <property type="term" value="P:signal transduction"/>
    <property type="evidence" value="ECO:0007669"/>
    <property type="project" value="InterPro"/>
</dbReference>
<gene>
    <name evidence="2" type="ORF">M6B38_332520</name>
</gene>
<dbReference type="PROSITE" id="PS50238">
    <property type="entry name" value="RHOGAP"/>
    <property type="match status" value="1"/>
</dbReference>
<dbReference type="InterPro" id="IPR008936">
    <property type="entry name" value="Rho_GTPase_activation_prot"/>
</dbReference>
<dbReference type="SUPFAM" id="SSF48350">
    <property type="entry name" value="GTPase activation domain, GAP"/>
    <property type="match status" value="1"/>
</dbReference>
<evidence type="ECO:0000313" key="3">
    <source>
        <dbReference type="Proteomes" id="UP001140949"/>
    </source>
</evidence>
<dbReference type="Pfam" id="PF00620">
    <property type="entry name" value="RhoGAP"/>
    <property type="match status" value="1"/>
</dbReference>
<protein>
    <submittedName>
        <fullName evidence="2">Rho GTPase-activating protein</fullName>
    </submittedName>
</protein>